<reference evidence="2 3" key="1">
    <citation type="submission" date="2024-04" db="EMBL/GenBank/DDBJ databases">
        <title>Tritrichomonas musculus Genome.</title>
        <authorList>
            <person name="Alves-Ferreira E."/>
            <person name="Grigg M."/>
            <person name="Lorenzi H."/>
            <person name="Galac M."/>
        </authorList>
    </citation>
    <scope>NUCLEOTIDE SEQUENCE [LARGE SCALE GENOMIC DNA]</scope>
    <source>
        <strain evidence="2 3">EAF2021</strain>
    </source>
</reference>
<protein>
    <recommendedName>
        <fullName evidence="4">Nucleotide-diphospho-sugar transferase domain-containing protein</fullName>
    </recommendedName>
</protein>
<evidence type="ECO:0000313" key="2">
    <source>
        <dbReference type="EMBL" id="KAK8866784.1"/>
    </source>
</evidence>
<evidence type="ECO:0000313" key="3">
    <source>
        <dbReference type="Proteomes" id="UP001470230"/>
    </source>
</evidence>
<dbReference type="SUPFAM" id="SSF53448">
    <property type="entry name" value="Nucleotide-diphospho-sugar transferases"/>
    <property type="match status" value="1"/>
</dbReference>
<accession>A0ABR2IQL6</accession>
<keyword evidence="1" id="KW-0472">Membrane</keyword>
<dbReference type="EMBL" id="JAPFFF010000015">
    <property type="protein sequence ID" value="KAK8866784.1"/>
    <property type="molecule type" value="Genomic_DNA"/>
</dbReference>
<keyword evidence="3" id="KW-1185">Reference proteome</keyword>
<gene>
    <name evidence="2" type="ORF">M9Y10_009752</name>
</gene>
<keyword evidence="1" id="KW-1133">Transmembrane helix</keyword>
<evidence type="ECO:0000256" key="1">
    <source>
        <dbReference type="SAM" id="Phobius"/>
    </source>
</evidence>
<dbReference type="Proteomes" id="UP001470230">
    <property type="component" value="Unassembled WGS sequence"/>
</dbReference>
<proteinExistence type="predicted"/>
<comment type="caution">
    <text evidence="2">The sequence shown here is derived from an EMBL/GenBank/DDBJ whole genome shotgun (WGS) entry which is preliminary data.</text>
</comment>
<organism evidence="2 3">
    <name type="scientific">Tritrichomonas musculus</name>
    <dbReference type="NCBI Taxonomy" id="1915356"/>
    <lineage>
        <taxon>Eukaryota</taxon>
        <taxon>Metamonada</taxon>
        <taxon>Parabasalia</taxon>
        <taxon>Tritrichomonadida</taxon>
        <taxon>Tritrichomonadidae</taxon>
        <taxon>Tritrichomonas</taxon>
    </lineage>
</organism>
<dbReference type="InterPro" id="IPR029044">
    <property type="entry name" value="Nucleotide-diphossugar_trans"/>
</dbReference>
<evidence type="ECO:0008006" key="4">
    <source>
        <dbReference type="Google" id="ProtNLM"/>
    </source>
</evidence>
<keyword evidence="1" id="KW-0812">Transmembrane</keyword>
<feature type="transmembrane region" description="Helical" evidence="1">
    <location>
        <begin position="9"/>
        <end position="27"/>
    </location>
</feature>
<sequence>MKKAKTQRYVFYILILLTFSVFLYYFFSQPSNNSTTNEIINTNSSNFQSKLDGIQANNENDIKNPKISCPACNFTPLFPPSSTRRDVVLAAALNKLKRVETFLRTLRMTGSQCRIILFLDNKNTIEPHFLRFFKTCDIEPVYVNNSNNSILIGGAKMTRYYYYQQWLSLHINEVDRILHTDTFDVIFQSDPFRDDMLPINRNNESSEKSQYESKPILLENITQTHDDKTKNQTKILQENQIKTRRKYKQNYNQKEENEEIGKKDFELGNVLYFTFEPVSLGDSRWTASWVSQCYGPNILHKYRKMPVSCSGVTIGYGKAFLKYLNVMIGKNSWRRCFGDSLDQAHHNYVLYHGDLKDAGLKIKSLDCNSRFLTMHFCCKRGKCRLDEQTNIVYGNNTNKAPVLVHQYNRWKNLTRRNKDYCPGSAKDLFSDKFENKNMIDEAEIERLPPLNVILPEKLS</sequence>
<name>A0ABR2IQL6_9EUKA</name>